<organism evidence="2 3">
    <name type="scientific">Pelodiscus sinensis</name>
    <name type="common">Chinese softshell turtle</name>
    <name type="synonym">Trionyx sinensis</name>
    <dbReference type="NCBI Taxonomy" id="13735"/>
    <lineage>
        <taxon>Eukaryota</taxon>
        <taxon>Metazoa</taxon>
        <taxon>Chordata</taxon>
        <taxon>Craniata</taxon>
        <taxon>Vertebrata</taxon>
        <taxon>Euteleostomi</taxon>
        <taxon>Archelosauria</taxon>
        <taxon>Testudinata</taxon>
        <taxon>Testudines</taxon>
        <taxon>Cryptodira</taxon>
        <taxon>Trionychia</taxon>
        <taxon>Trionychidae</taxon>
        <taxon>Pelodiscus</taxon>
    </lineage>
</organism>
<dbReference type="EMBL" id="AGCU01000356">
    <property type="status" value="NOT_ANNOTATED_CDS"/>
    <property type="molecule type" value="Genomic_DNA"/>
</dbReference>
<evidence type="ECO:0000313" key="3">
    <source>
        <dbReference type="Proteomes" id="UP000007267"/>
    </source>
</evidence>
<dbReference type="HOGENOM" id="CLU_904735_0_0_1"/>
<feature type="domain" description="Lipid-binding serum glycoprotein C-terminal" evidence="1">
    <location>
        <begin position="96"/>
        <end position="289"/>
    </location>
</feature>
<dbReference type="GeneTree" id="ENSGT01100000263546"/>
<sequence length="291" mass="30187">MLNNAIKRVLPRLLCPVTDTVLNAVNSLLRTVNSEAPLGAVGNLQYVLSKVPVVSKAAIGLDLNAVVKDLLGNPVEDPACSAASVSLPPVVGAAGQLGLSVCLLGSVLNLLQVPGKLDAAVDGQLLAADSPLTTSALSALIPEVSGLLSGSQQPLLKVRVLDTPQVSVENGKVMVHLPASVEVFPSNSSQQSLFVLNTDVVLSAQPTVSDNTLHLSLALERVNLTLASSLIGDFNAPLLEPLISDILRAVYVPHINAALEMGIPLPDLLNLKWENGLVGTTQNSLVVKAQA</sequence>
<dbReference type="PANTHER" id="PTHR46019:SF4">
    <property type="entry name" value="BPI FOLD-CONTAINING FAMILY B MEMBER 4"/>
    <property type="match status" value="1"/>
</dbReference>
<reference evidence="2" key="4">
    <citation type="submission" date="2025-09" db="UniProtKB">
        <authorList>
            <consortium name="Ensembl"/>
        </authorList>
    </citation>
    <scope>IDENTIFICATION</scope>
</reference>
<dbReference type="GO" id="GO:0008289">
    <property type="term" value="F:lipid binding"/>
    <property type="evidence" value="ECO:0007669"/>
    <property type="project" value="InterPro"/>
</dbReference>
<name>K7FIE5_PELSI</name>
<reference evidence="3" key="1">
    <citation type="submission" date="2011-10" db="EMBL/GenBank/DDBJ databases">
        <authorList>
            <consortium name="Soft-shell Turtle Genome Consortium"/>
        </authorList>
    </citation>
    <scope>NUCLEOTIDE SEQUENCE [LARGE SCALE GENOMIC DNA]</scope>
    <source>
        <strain evidence="3">Daiwa-1</strain>
    </source>
</reference>
<dbReference type="Pfam" id="PF02886">
    <property type="entry name" value="LBP_BPI_CETP_C"/>
    <property type="match status" value="1"/>
</dbReference>
<dbReference type="PANTHER" id="PTHR46019">
    <property type="entry name" value="BPI FOLD-CONTAINING FAMILY B MEMBER 4-RELATED"/>
    <property type="match status" value="1"/>
</dbReference>
<keyword evidence="3" id="KW-1185">Reference proteome</keyword>
<dbReference type="InterPro" id="IPR001124">
    <property type="entry name" value="Lipid-bd_serum_glycop_C"/>
</dbReference>
<dbReference type="AlphaFoldDB" id="K7FIE5"/>
<protein>
    <submittedName>
        <fullName evidence="2">BPI fold-containing family B member 3</fullName>
    </submittedName>
</protein>
<dbReference type="Gene3D" id="3.15.20.10">
    <property type="entry name" value="Bactericidal permeability-increasing protein, domain 2"/>
    <property type="match status" value="1"/>
</dbReference>
<proteinExistence type="predicted"/>
<dbReference type="STRING" id="13735.ENSPSIP00000007805"/>
<evidence type="ECO:0000259" key="1">
    <source>
        <dbReference type="SMART" id="SM00329"/>
    </source>
</evidence>
<dbReference type="InterPro" id="IPR051660">
    <property type="entry name" value="BPI_fold-BPI/LBP"/>
</dbReference>
<dbReference type="eggNOG" id="KOG4160">
    <property type="taxonomic scope" value="Eukaryota"/>
</dbReference>
<accession>K7FIE5</accession>
<reference evidence="2" key="3">
    <citation type="submission" date="2025-08" db="UniProtKB">
        <authorList>
            <consortium name="Ensembl"/>
        </authorList>
    </citation>
    <scope>IDENTIFICATION</scope>
</reference>
<dbReference type="SMART" id="SM00329">
    <property type="entry name" value="BPI2"/>
    <property type="match status" value="1"/>
</dbReference>
<dbReference type="Ensembl" id="ENSPSIT00000007846.1">
    <property type="protein sequence ID" value="ENSPSIP00000007805.1"/>
    <property type="gene ID" value="ENSPSIG00000007177.1"/>
</dbReference>
<evidence type="ECO:0000313" key="2">
    <source>
        <dbReference type="Ensembl" id="ENSPSIP00000007805.1"/>
    </source>
</evidence>
<dbReference type="Proteomes" id="UP000007267">
    <property type="component" value="Unassembled WGS sequence"/>
</dbReference>
<dbReference type="SUPFAM" id="SSF55394">
    <property type="entry name" value="Bactericidal permeability-increasing protein, BPI"/>
    <property type="match status" value="2"/>
</dbReference>
<reference evidence="3" key="2">
    <citation type="journal article" date="2013" name="Nat. Genet.">
        <title>The draft genomes of soft-shell turtle and green sea turtle yield insights into the development and evolution of the turtle-specific body plan.</title>
        <authorList>
            <person name="Wang Z."/>
            <person name="Pascual-Anaya J."/>
            <person name="Zadissa A."/>
            <person name="Li W."/>
            <person name="Niimura Y."/>
            <person name="Huang Z."/>
            <person name="Li C."/>
            <person name="White S."/>
            <person name="Xiong Z."/>
            <person name="Fang D."/>
            <person name="Wang B."/>
            <person name="Ming Y."/>
            <person name="Chen Y."/>
            <person name="Zheng Y."/>
            <person name="Kuraku S."/>
            <person name="Pignatelli M."/>
            <person name="Herrero J."/>
            <person name="Beal K."/>
            <person name="Nozawa M."/>
            <person name="Li Q."/>
            <person name="Wang J."/>
            <person name="Zhang H."/>
            <person name="Yu L."/>
            <person name="Shigenobu S."/>
            <person name="Wang J."/>
            <person name="Liu J."/>
            <person name="Flicek P."/>
            <person name="Searle S."/>
            <person name="Wang J."/>
            <person name="Kuratani S."/>
            <person name="Yin Y."/>
            <person name="Aken B."/>
            <person name="Zhang G."/>
            <person name="Irie N."/>
        </authorList>
    </citation>
    <scope>NUCLEOTIDE SEQUENCE [LARGE SCALE GENOMIC DNA]</scope>
    <source>
        <strain evidence="3">Daiwa-1</strain>
    </source>
</reference>
<dbReference type="OMA" id="EYMRVIN"/>
<dbReference type="InterPro" id="IPR017943">
    <property type="entry name" value="Bactericidal_perm-incr_a/b_dom"/>
</dbReference>